<organism evidence="2 3">
    <name type="scientific">Lactuca saligna</name>
    <name type="common">Willowleaf lettuce</name>
    <dbReference type="NCBI Taxonomy" id="75948"/>
    <lineage>
        <taxon>Eukaryota</taxon>
        <taxon>Viridiplantae</taxon>
        <taxon>Streptophyta</taxon>
        <taxon>Embryophyta</taxon>
        <taxon>Tracheophyta</taxon>
        <taxon>Spermatophyta</taxon>
        <taxon>Magnoliopsida</taxon>
        <taxon>eudicotyledons</taxon>
        <taxon>Gunneridae</taxon>
        <taxon>Pentapetalae</taxon>
        <taxon>asterids</taxon>
        <taxon>campanulids</taxon>
        <taxon>Asterales</taxon>
        <taxon>Asteraceae</taxon>
        <taxon>Cichorioideae</taxon>
        <taxon>Cichorieae</taxon>
        <taxon>Lactucinae</taxon>
        <taxon>Lactuca</taxon>
    </lineage>
</organism>
<sequence>MEHRFNGGGGANQSLEVARDEEQAEEITYPSSPSWRTQNLGSLLDLHNWHPQSTTFNHMNNGFNPITYNHDFDGFVSFIYVDAGKRELSKVEEMRIRVLGVGRCVVVAEKGVAGMRWVSEGEVRVPTLWL</sequence>
<protein>
    <submittedName>
        <fullName evidence="2">Uncharacterized protein</fullName>
    </submittedName>
</protein>
<feature type="region of interest" description="Disordered" evidence="1">
    <location>
        <begin position="1"/>
        <end position="33"/>
    </location>
</feature>
<name>A0AA35YBI8_LACSI</name>
<evidence type="ECO:0000313" key="3">
    <source>
        <dbReference type="Proteomes" id="UP001177003"/>
    </source>
</evidence>
<dbReference type="Proteomes" id="UP001177003">
    <property type="component" value="Chromosome 0"/>
</dbReference>
<dbReference type="EMBL" id="OX465086">
    <property type="protein sequence ID" value="CAI9266176.1"/>
    <property type="molecule type" value="Genomic_DNA"/>
</dbReference>
<proteinExistence type="predicted"/>
<evidence type="ECO:0000313" key="2">
    <source>
        <dbReference type="EMBL" id="CAI9266176.1"/>
    </source>
</evidence>
<dbReference type="AlphaFoldDB" id="A0AA35YBI8"/>
<feature type="compositionally biased region" description="Gly residues" evidence="1">
    <location>
        <begin position="1"/>
        <end position="11"/>
    </location>
</feature>
<keyword evidence="3" id="KW-1185">Reference proteome</keyword>
<reference evidence="2" key="1">
    <citation type="submission" date="2023-04" db="EMBL/GenBank/DDBJ databases">
        <authorList>
            <person name="Vijverberg K."/>
            <person name="Xiong W."/>
            <person name="Schranz E."/>
        </authorList>
    </citation>
    <scope>NUCLEOTIDE SEQUENCE</scope>
</reference>
<gene>
    <name evidence="2" type="ORF">LSALG_LOCUS6744</name>
</gene>
<accession>A0AA35YBI8</accession>
<evidence type="ECO:0000256" key="1">
    <source>
        <dbReference type="SAM" id="MobiDB-lite"/>
    </source>
</evidence>